<dbReference type="InterPro" id="IPR002151">
    <property type="entry name" value="Kinesin_light"/>
</dbReference>
<dbReference type="Pfam" id="PF13374">
    <property type="entry name" value="TPR_10"/>
    <property type="match status" value="1"/>
</dbReference>
<name>A0A0D1X923_9PEZI</name>
<evidence type="ECO:0000256" key="6">
    <source>
        <dbReference type="ARBA" id="ARBA00022803"/>
    </source>
</evidence>
<dbReference type="PANTHER" id="PTHR45783:SF3">
    <property type="entry name" value="KINESIN LIGHT CHAIN"/>
    <property type="match status" value="1"/>
</dbReference>
<evidence type="ECO:0000256" key="1">
    <source>
        <dbReference type="ARBA" id="ARBA00004245"/>
    </source>
</evidence>
<evidence type="ECO:0000256" key="9">
    <source>
        <dbReference type="ARBA" id="ARBA00023212"/>
    </source>
</evidence>
<evidence type="ECO:0000313" key="10">
    <source>
        <dbReference type="EMBL" id="KIV98555.1"/>
    </source>
</evidence>
<dbReference type="SUPFAM" id="SSF48452">
    <property type="entry name" value="TPR-like"/>
    <property type="match status" value="2"/>
</dbReference>
<keyword evidence="7" id="KW-0175">Coiled coil</keyword>
<evidence type="ECO:0000256" key="4">
    <source>
        <dbReference type="ARBA" id="ARBA00022701"/>
    </source>
</evidence>
<dbReference type="Pfam" id="PF13424">
    <property type="entry name" value="TPR_12"/>
    <property type="match status" value="1"/>
</dbReference>
<keyword evidence="8" id="KW-0505">Motor protein</keyword>
<evidence type="ECO:0000256" key="5">
    <source>
        <dbReference type="ARBA" id="ARBA00022737"/>
    </source>
</evidence>
<dbReference type="SMART" id="SM00028">
    <property type="entry name" value="TPR"/>
    <property type="match status" value="4"/>
</dbReference>
<dbReference type="GO" id="GO:0019894">
    <property type="term" value="F:kinesin binding"/>
    <property type="evidence" value="ECO:0007669"/>
    <property type="project" value="TreeGrafter"/>
</dbReference>
<evidence type="ECO:0008006" key="12">
    <source>
        <dbReference type="Google" id="ProtNLM"/>
    </source>
</evidence>
<dbReference type="Gene3D" id="1.25.40.10">
    <property type="entry name" value="Tetratricopeptide repeat domain"/>
    <property type="match status" value="1"/>
</dbReference>
<keyword evidence="6" id="KW-0802">TPR repeat</keyword>
<evidence type="ECO:0000256" key="8">
    <source>
        <dbReference type="ARBA" id="ARBA00023175"/>
    </source>
</evidence>
<dbReference type="GO" id="GO:0005871">
    <property type="term" value="C:kinesin complex"/>
    <property type="evidence" value="ECO:0007669"/>
    <property type="project" value="InterPro"/>
</dbReference>
<proteinExistence type="inferred from homology"/>
<dbReference type="PANTHER" id="PTHR45783">
    <property type="entry name" value="KINESIN LIGHT CHAIN"/>
    <property type="match status" value="1"/>
</dbReference>
<keyword evidence="4" id="KW-0493">Microtubule</keyword>
<comment type="similarity">
    <text evidence="2">Belongs to the kinesin light chain family.</text>
</comment>
<dbReference type="Proteomes" id="UP000053259">
    <property type="component" value="Unassembled WGS sequence"/>
</dbReference>
<dbReference type="VEuPathDB" id="FungiDB:PV09_09651"/>
<dbReference type="GO" id="GO:0005874">
    <property type="term" value="C:microtubule"/>
    <property type="evidence" value="ECO:0007669"/>
    <property type="project" value="UniProtKB-KW"/>
</dbReference>
<dbReference type="InterPro" id="IPR019734">
    <property type="entry name" value="TPR_rpt"/>
</dbReference>
<evidence type="ECO:0000256" key="7">
    <source>
        <dbReference type="ARBA" id="ARBA00023054"/>
    </source>
</evidence>
<dbReference type="GO" id="GO:0007018">
    <property type="term" value="P:microtubule-based movement"/>
    <property type="evidence" value="ECO:0007669"/>
    <property type="project" value="TreeGrafter"/>
</dbReference>
<dbReference type="GeneID" id="27317624"/>
<dbReference type="STRING" id="253628.A0A0D1X923"/>
<evidence type="ECO:0000313" key="11">
    <source>
        <dbReference type="Proteomes" id="UP000053259"/>
    </source>
</evidence>
<keyword evidence="5" id="KW-0677">Repeat</keyword>
<protein>
    <recommendedName>
        <fullName evidence="12">MalT-like TPR region domain-containing protein</fullName>
    </recommendedName>
</protein>
<dbReference type="InterPro" id="IPR011990">
    <property type="entry name" value="TPR-like_helical_dom_sf"/>
</dbReference>
<dbReference type="OrthoDB" id="3925022at2759"/>
<evidence type="ECO:0000256" key="2">
    <source>
        <dbReference type="ARBA" id="ARBA00009622"/>
    </source>
</evidence>
<dbReference type="InParanoid" id="A0A0D1X923"/>
<accession>A0A0D1X923</accession>
<sequence length="279" mass="31251">MSAKWLEDHDEKKGWIVKAVERLKEVLPYGGHKEKETWSMYLPHAIHLATLETTVDDAARASFFERIGYCRSTLGQYWEAGAMHRQALVLRERSMGNKNILTLSKNNFAVALGNQGKYAEAESMHRQTLATSEKVLGVDHPDTLTTMNNLAGVLGRQGKYAEAESMHRQTLATSEKVLGVDHPDTLTSIYCLAYLLAKQHHYAESVDLYKRAYTRYSSILGEDHPTTRACLQHYSALLASREQSLRTEQAICAESGASGKTSKLSRAQGKLGIRNSKFF</sequence>
<organism evidence="10 11">
    <name type="scientific">Verruconis gallopava</name>
    <dbReference type="NCBI Taxonomy" id="253628"/>
    <lineage>
        <taxon>Eukaryota</taxon>
        <taxon>Fungi</taxon>
        <taxon>Dikarya</taxon>
        <taxon>Ascomycota</taxon>
        <taxon>Pezizomycotina</taxon>
        <taxon>Dothideomycetes</taxon>
        <taxon>Pleosporomycetidae</taxon>
        <taxon>Venturiales</taxon>
        <taxon>Sympoventuriaceae</taxon>
        <taxon>Verruconis</taxon>
    </lineage>
</organism>
<reference evidence="10 11" key="1">
    <citation type="submission" date="2015-01" db="EMBL/GenBank/DDBJ databases">
        <title>The Genome Sequence of Ochroconis gallopava CBS43764.</title>
        <authorList>
            <consortium name="The Broad Institute Genomics Platform"/>
            <person name="Cuomo C."/>
            <person name="de Hoog S."/>
            <person name="Gorbushina A."/>
            <person name="Stielow B."/>
            <person name="Teixiera M."/>
            <person name="Abouelleil A."/>
            <person name="Chapman S.B."/>
            <person name="Priest M."/>
            <person name="Young S.K."/>
            <person name="Wortman J."/>
            <person name="Nusbaum C."/>
            <person name="Birren B."/>
        </authorList>
    </citation>
    <scope>NUCLEOTIDE SEQUENCE [LARGE SCALE GENOMIC DNA]</scope>
    <source>
        <strain evidence="10 11">CBS 43764</strain>
    </source>
</reference>
<dbReference type="EMBL" id="KN847636">
    <property type="protein sequence ID" value="KIV98555.1"/>
    <property type="molecule type" value="Genomic_DNA"/>
</dbReference>
<dbReference type="GO" id="GO:0005737">
    <property type="term" value="C:cytoplasm"/>
    <property type="evidence" value="ECO:0007669"/>
    <property type="project" value="TreeGrafter"/>
</dbReference>
<dbReference type="AlphaFoldDB" id="A0A0D1X923"/>
<keyword evidence="9" id="KW-0206">Cytoskeleton</keyword>
<dbReference type="HOGENOM" id="CLU_000288_125_15_1"/>
<dbReference type="RefSeq" id="XP_016208425.1">
    <property type="nucleotide sequence ID" value="XM_016363754.1"/>
</dbReference>
<keyword evidence="11" id="KW-1185">Reference proteome</keyword>
<gene>
    <name evidence="10" type="ORF">PV09_09651</name>
</gene>
<evidence type="ECO:0000256" key="3">
    <source>
        <dbReference type="ARBA" id="ARBA00022490"/>
    </source>
</evidence>
<keyword evidence="3" id="KW-0963">Cytoplasm</keyword>
<comment type="subcellular location">
    <subcellularLocation>
        <location evidence="1">Cytoplasm</location>
        <location evidence="1">Cytoskeleton</location>
    </subcellularLocation>
</comment>